<protein>
    <submittedName>
        <fullName evidence="1">Uncharacterized protein</fullName>
    </submittedName>
</protein>
<dbReference type="EMBL" id="CAUJNA010003350">
    <property type="protein sequence ID" value="CAJ1399863.1"/>
    <property type="molecule type" value="Genomic_DNA"/>
</dbReference>
<sequence>MGCGASTSPVQHIMPTSGSDHDRLVLLQDRQGRRRCQRSIDYEESTQSFNSMTFAPSTDDPMMQPHAETHAKHLQKLEHVLAIIPGHEELLKQEVRARRQDMTPKPKACRRTYPL</sequence>
<comment type="caution">
    <text evidence="1">The sequence shown here is derived from an EMBL/GenBank/DDBJ whole genome shotgun (WGS) entry which is preliminary data.</text>
</comment>
<evidence type="ECO:0000313" key="2">
    <source>
        <dbReference type="Proteomes" id="UP001178507"/>
    </source>
</evidence>
<reference evidence="1" key="1">
    <citation type="submission" date="2023-08" db="EMBL/GenBank/DDBJ databases">
        <authorList>
            <person name="Chen Y."/>
            <person name="Shah S."/>
            <person name="Dougan E. K."/>
            <person name="Thang M."/>
            <person name="Chan C."/>
        </authorList>
    </citation>
    <scope>NUCLEOTIDE SEQUENCE</scope>
</reference>
<proteinExistence type="predicted"/>
<evidence type="ECO:0000313" key="1">
    <source>
        <dbReference type="EMBL" id="CAJ1399863.1"/>
    </source>
</evidence>
<accession>A0AA36NF55</accession>
<gene>
    <name evidence="1" type="ORF">EVOR1521_LOCUS23326</name>
</gene>
<dbReference type="AlphaFoldDB" id="A0AA36NF55"/>
<keyword evidence="2" id="KW-1185">Reference proteome</keyword>
<organism evidence="1 2">
    <name type="scientific">Effrenium voratum</name>
    <dbReference type="NCBI Taxonomy" id="2562239"/>
    <lineage>
        <taxon>Eukaryota</taxon>
        <taxon>Sar</taxon>
        <taxon>Alveolata</taxon>
        <taxon>Dinophyceae</taxon>
        <taxon>Suessiales</taxon>
        <taxon>Symbiodiniaceae</taxon>
        <taxon>Effrenium</taxon>
    </lineage>
</organism>
<dbReference type="Proteomes" id="UP001178507">
    <property type="component" value="Unassembled WGS sequence"/>
</dbReference>
<name>A0AA36NF55_9DINO</name>